<name>A0A9P0PNU0_ACAOB</name>
<feature type="compositionally biased region" description="Basic residues" evidence="2">
    <location>
        <begin position="35"/>
        <end position="45"/>
    </location>
</feature>
<keyword evidence="1" id="KW-0863">Zinc-finger</keyword>
<accession>A0A9P0PNU0</accession>
<dbReference type="GO" id="GO:0008270">
    <property type="term" value="F:zinc ion binding"/>
    <property type="evidence" value="ECO:0007669"/>
    <property type="project" value="UniProtKB-KW"/>
</dbReference>
<keyword evidence="5" id="KW-1185">Reference proteome</keyword>
<dbReference type="Gene3D" id="3.30.160.60">
    <property type="entry name" value="Classic Zinc Finger"/>
    <property type="match status" value="1"/>
</dbReference>
<dbReference type="SMART" id="SM00355">
    <property type="entry name" value="ZnF_C2H2"/>
    <property type="match status" value="3"/>
</dbReference>
<dbReference type="SUPFAM" id="SSF57667">
    <property type="entry name" value="beta-beta-alpha zinc fingers"/>
    <property type="match status" value="1"/>
</dbReference>
<reference evidence="4" key="1">
    <citation type="submission" date="2022-03" db="EMBL/GenBank/DDBJ databases">
        <authorList>
            <person name="Sayadi A."/>
        </authorList>
    </citation>
    <scope>NUCLEOTIDE SEQUENCE</scope>
</reference>
<evidence type="ECO:0000256" key="1">
    <source>
        <dbReference type="PROSITE-ProRule" id="PRU00042"/>
    </source>
</evidence>
<keyword evidence="1" id="KW-0479">Metal-binding</keyword>
<gene>
    <name evidence="4" type="ORF">ACAOBT_LOCUS20307</name>
</gene>
<dbReference type="InterPro" id="IPR036236">
    <property type="entry name" value="Znf_C2H2_sf"/>
</dbReference>
<dbReference type="PROSITE" id="PS00028">
    <property type="entry name" value="ZINC_FINGER_C2H2_1"/>
    <property type="match status" value="2"/>
</dbReference>
<evidence type="ECO:0000313" key="5">
    <source>
        <dbReference type="Proteomes" id="UP001152888"/>
    </source>
</evidence>
<dbReference type="Proteomes" id="UP001152888">
    <property type="component" value="Unassembled WGS sequence"/>
</dbReference>
<protein>
    <recommendedName>
        <fullName evidence="3">C2H2-type domain-containing protein</fullName>
    </recommendedName>
</protein>
<sequence length="183" mass="20894">MTLLNNNTLEIKKAEPRDGSGGNKMGGSDPSSTRKNGKPKKRRKSKATEDSKYSYARKASRAITGGDLENFVNLNAVSNALSCHFCPETFTSHAALALHSVDHREDGRYSCHLCDHHETFPNNIERHLKRHDSFGCLKCKRVFKNKLSAYKHSKHHPEEFVRDMRIQTQTDVYEKTSRKEAYE</sequence>
<dbReference type="PROSITE" id="PS50157">
    <property type="entry name" value="ZINC_FINGER_C2H2_2"/>
    <property type="match status" value="1"/>
</dbReference>
<dbReference type="EMBL" id="CAKOFQ010007116">
    <property type="protein sequence ID" value="CAH1991498.1"/>
    <property type="molecule type" value="Genomic_DNA"/>
</dbReference>
<keyword evidence="1" id="KW-0862">Zinc</keyword>
<dbReference type="AlphaFoldDB" id="A0A9P0PNU0"/>
<comment type="caution">
    <text evidence="4">The sequence shown here is derived from an EMBL/GenBank/DDBJ whole genome shotgun (WGS) entry which is preliminary data.</text>
</comment>
<evidence type="ECO:0000313" key="4">
    <source>
        <dbReference type="EMBL" id="CAH1991498.1"/>
    </source>
</evidence>
<evidence type="ECO:0000259" key="3">
    <source>
        <dbReference type="PROSITE" id="PS50157"/>
    </source>
</evidence>
<dbReference type="OrthoDB" id="6382392at2759"/>
<proteinExistence type="predicted"/>
<dbReference type="InterPro" id="IPR013087">
    <property type="entry name" value="Znf_C2H2_type"/>
</dbReference>
<organism evidence="4 5">
    <name type="scientific">Acanthoscelides obtectus</name>
    <name type="common">Bean weevil</name>
    <name type="synonym">Bruchus obtectus</name>
    <dbReference type="NCBI Taxonomy" id="200917"/>
    <lineage>
        <taxon>Eukaryota</taxon>
        <taxon>Metazoa</taxon>
        <taxon>Ecdysozoa</taxon>
        <taxon>Arthropoda</taxon>
        <taxon>Hexapoda</taxon>
        <taxon>Insecta</taxon>
        <taxon>Pterygota</taxon>
        <taxon>Neoptera</taxon>
        <taxon>Endopterygota</taxon>
        <taxon>Coleoptera</taxon>
        <taxon>Polyphaga</taxon>
        <taxon>Cucujiformia</taxon>
        <taxon>Chrysomeloidea</taxon>
        <taxon>Chrysomelidae</taxon>
        <taxon>Bruchinae</taxon>
        <taxon>Bruchini</taxon>
        <taxon>Acanthoscelides</taxon>
    </lineage>
</organism>
<feature type="region of interest" description="Disordered" evidence="2">
    <location>
        <begin position="1"/>
        <end position="56"/>
    </location>
</feature>
<evidence type="ECO:0000256" key="2">
    <source>
        <dbReference type="SAM" id="MobiDB-lite"/>
    </source>
</evidence>
<feature type="domain" description="C2H2-type" evidence="3">
    <location>
        <begin position="134"/>
        <end position="161"/>
    </location>
</feature>